<dbReference type="InterPro" id="IPR013154">
    <property type="entry name" value="ADH-like_N"/>
</dbReference>
<proteinExistence type="predicted"/>
<feature type="region of interest" description="Disordered" evidence="1">
    <location>
        <begin position="141"/>
        <end position="163"/>
    </location>
</feature>
<protein>
    <submittedName>
        <fullName evidence="3">Alcohol dehydrogenase GroES-like domain protein</fullName>
    </submittedName>
</protein>
<evidence type="ECO:0000313" key="3">
    <source>
        <dbReference type="EMBL" id="OOK75421.1"/>
    </source>
</evidence>
<name>A0A1V3XAE3_MYCKA</name>
<comment type="caution">
    <text evidence="3">The sequence shown here is derived from an EMBL/GenBank/DDBJ whole genome shotgun (WGS) entry which is preliminary data.</text>
</comment>
<evidence type="ECO:0000256" key="1">
    <source>
        <dbReference type="SAM" id="MobiDB-lite"/>
    </source>
</evidence>
<dbReference type="Gene3D" id="3.90.180.10">
    <property type="entry name" value="Medium-chain alcohol dehydrogenases, catalytic domain"/>
    <property type="match status" value="1"/>
</dbReference>
<accession>A0A1V3XAE3</accession>
<sequence>MRVHAAAVNFPDVLLIAGKYQIRIPVPFTPGSELAGEVLTAGAGAPFAPGQRVFGTTAVGAFAERALLDAASATLVPDDADLASAAAFGVTYRTAYHALRSVGQVSEGDWVVVLGAAGAWVLPPSIWRSPWAPVCWPPPPARTSWSCARSGARRRPSTTTTRT</sequence>
<dbReference type="PANTHER" id="PTHR43677:SF4">
    <property type="entry name" value="QUINONE OXIDOREDUCTASE-LIKE PROTEIN 2"/>
    <property type="match status" value="1"/>
</dbReference>
<gene>
    <name evidence="3" type="ORF">BZL30_3700</name>
</gene>
<dbReference type="Pfam" id="PF08240">
    <property type="entry name" value="ADH_N"/>
    <property type="match status" value="1"/>
</dbReference>
<dbReference type="InterPro" id="IPR051397">
    <property type="entry name" value="Zn-ADH-like_protein"/>
</dbReference>
<evidence type="ECO:0000259" key="2">
    <source>
        <dbReference type="Pfam" id="PF08240"/>
    </source>
</evidence>
<dbReference type="AlphaFoldDB" id="A0A1V3XAE3"/>
<dbReference type="Proteomes" id="UP000189229">
    <property type="component" value="Unassembled WGS sequence"/>
</dbReference>
<dbReference type="Gene3D" id="3.40.50.720">
    <property type="entry name" value="NAD(P)-binding Rossmann-like Domain"/>
    <property type="match status" value="1"/>
</dbReference>
<organism evidence="3 4">
    <name type="scientific">Mycobacterium kansasii</name>
    <dbReference type="NCBI Taxonomy" id="1768"/>
    <lineage>
        <taxon>Bacteria</taxon>
        <taxon>Bacillati</taxon>
        <taxon>Actinomycetota</taxon>
        <taxon>Actinomycetes</taxon>
        <taxon>Mycobacteriales</taxon>
        <taxon>Mycobacteriaceae</taxon>
        <taxon>Mycobacterium</taxon>
    </lineage>
</organism>
<feature type="domain" description="Alcohol dehydrogenase-like N-terminal" evidence="2">
    <location>
        <begin position="2"/>
        <end position="78"/>
    </location>
</feature>
<dbReference type="GO" id="GO:0016491">
    <property type="term" value="F:oxidoreductase activity"/>
    <property type="evidence" value="ECO:0007669"/>
    <property type="project" value="TreeGrafter"/>
</dbReference>
<evidence type="ECO:0000313" key="4">
    <source>
        <dbReference type="Proteomes" id="UP000189229"/>
    </source>
</evidence>
<dbReference type="SUPFAM" id="SSF50129">
    <property type="entry name" value="GroES-like"/>
    <property type="match status" value="1"/>
</dbReference>
<dbReference type="InterPro" id="IPR011032">
    <property type="entry name" value="GroES-like_sf"/>
</dbReference>
<dbReference type="EMBL" id="MVBM01000003">
    <property type="protein sequence ID" value="OOK75421.1"/>
    <property type="molecule type" value="Genomic_DNA"/>
</dbReference>
<reference evidence="3 4" key="1">
    <citation type="submission" date="2017-02" db="EMBL/GenBank/DDBJ databases">
        <title>Complete genome sequences of Mycobacterium kansasii strains isolated from rhesus macaques.</title>
        <authorList>
            <person name="Panda A."/>
            <person name="Nagaraj S."/>
            <person name="Zhao X."/>
            <person name="Tettelin H."/>
            <person name="Detolla L.J."/>
        </authorList>
    </citation>
    <scope>NUCLEOTIDE SEQUENCE [LARGE SCALE GENOMIC DNA]</scope>
    <source>
        <strain evidence="3 4">11-3813</strain>
    </source>
</reference>
<dbReference type="PANTHER" id="PTHR43677">
    <property type="entry name" value="SHORT-CHAIN DEHYDROGENASE/REDUCTASE"/>
    <property type="match status" value="1"/>
</dbReference>